<accession>A8FHP4</accession>
<dbReference type="EMBL" id="CP000813">
    <property type="protein sequence ID" value="ABV63761.1"/>
    <property type="molecule type" value="Genomic_DNA"/>
</dbReference>
<name>A8FHP4_BACP2</name>
<dbReference type="KEGG" id="bpu:BPUM_3107"/>
<evidence type="ECO:0000313" key="2">
    <source>
        <dbReference type="Proteomes" id="UP000001355"/>
    </source>
</evidence>
<keyword evidence="2" id="KW-1185">Reference proteome</keyword>
<reference evidence="1 2" key="3">
    <citation type="journal article" date="2013" name="PLoS ONE">
        <title>Candidate genes that may be responsible for the unusual resistances exhibited by Bacillus pumilus SAFR-032 spores.</title>
        <authorList>
            <person name="Tirumalai M.R."/>
            <person name="Rastogi R."/>
            <person name="Zamani N."/>
            <person name="O'Bryant Williams E."/>
            <person name="Allen S."/>
            <person name="Diouf F."/>
            <person name="Kwende S."/>
            <person name="Weinstock G.M."/>
            <person name="Venkateswaran K.J."/>
            <person name="Fox G.E."/>
        </authorList>
    </citation>
    <scope>NUCLEOTIDE SEQUENCE [LARGE SCALE GENOMIC DNA]</scope>
    <source>
        <strain evidence="1 2">SAFR-032</strain>
    </source>
</reference>
<dbReference type="Proteomes" id="UP000001355">
    <property type="component" value="Chromosome"/>
</dbReference>
<proteinExistence type="predicted"/>
<reference evidence="1 2" key="2">
    <citation type="journal article" date="2013" name="Extremophiles">
        <title>An ICEBs1-like element may be associated with the extreme radiation and desiccation resistance of Bacillus pumilus SAFR-032 spores.</title>
        <authorList>
            <person name="Tirumalai M.R."/>
            <person name="Fox G.E."/>
        </authorList>
    </citation>
    <scope>NUCLEOTIDE SEQUENCE [LARGE SCALE GENOMIC DNA]</scope>
    <source>
        <strain evidence="1 2">SAFR-032</strain>
    </source>
</reference>
<dbReference type="STRING" id="315750.BPUM_3107"/>
<protein>
    <submittedName>
        <fullName evidence="1">Uncharacterized protein</fullName>
    </submittedName>
</protein>
<sequence length="24" mass="3070">MKKPDFLRDYLTNWKIVRDFLIEK</sequence>
<gene>
    <name evidence="1" type="ordered locus">BPUM_3107</name>
</gene>
<evidence type="ECO:0000313" key="1">
    <source>
        <dbReference type="EMBL" id="ABV63761.1"/>
    </source>
</evidence>
<dbReference type="AlphaFoldDB" id="A8FHP4"/>
<reference evidence="1 2" key="1">
    <citation type="journal article" date="2007" name="PLoS ONE">
        <title>Paradoxical DNA repair and peroxide resistance gene conservation in Bacillus pumilus SAFR-032.</title>
        <authorList>
            <person name="Gioia J."/>
            <person name="Yerrapragada S."/>
            <person name="Qin X."/>
            <person name="Jiang H."/>
            <person name="Igboeli O.C."/>
            <person name="Muzny D."/>
            <person name="Dugan-Rocha S."/>
            <person name="Ding Y."/>
            <person name="Hawes A."/>
            <person name="Liu W."/>
            <person name="Perez L."/>
            <person name="Kovar C."/>
            <person name="Dinh H."/>
            <person name="Lee S."/>
            <person name="Nazareth L."/>
            <person name="Blyth P."/>
            <person name="Holder M."/>
            <person name="Buhay C."/>
            <person name="Tirumalai M.R."/>
            <person name="Liu Y."/>
            <person name="Dasgupta I."/>
            <person name="Bokhetache L."/>
            <person name="Fujita M."/>
            <person name="Karouia F."/>
            <person name="Eswara Moorthy P."/>
            <person name="Siefert J."/>
            <person name="Uzman A."/>
            <person name="Buzumbo P."/>
            <person name="Verma A."/>
            <person name="Zwiya H."/>
            <person name="McWilliams B.D."/>
            <person name="Olowu A."/>
            <person name="Clinkenbeard K.D."/>
            <person name="Newcombe D."/>
            <person name="Golebiewski L."/>
            <person name="Petrosino J.F."/>
            <person name="Nicholson W.L."/>
            <person name="Fox G.E."/>
            <person name="Venkateswaran K."/>
            <person name="Highlander S.K."/>
            <person name="Weinstock G.M."/>
        </authorList>
    </citation>
    <scope>NUCLEOTIDE SEQUENCE [LARGE SCALE GENOMIC DNA]</scope>
    <source>
        <strain evidence="1 2">SAFR-032</strain>
    </source>
</reference>
<dbReference type="HOGENOM" id="CLU_3420804_0_0_9"/>
<organism evidence="1 2">
    <name type="scientific">Bacillus pumilus (strain SAFR-032)</name>
    <dbReference type="NCBI Taxonomy" id="315750"/>
    <lineage>
        <taxon>Bacteria</taxon>
        <taxon>Bacillati</taxon>
        <taxon>Bacillota</taxon>
        <taxon>Bacilli</taxon>
        <taxon>Bacillales</taxon>
        <taxon>Bacillaceae</taxon>
        <taxon>Bacillus</taxon>
    </lineage>
</organism>